<accession>A0A0G1UCG3</accession>
<proteinExistence type="predicted"/>
<evidence type="ECO:0000313" key="2">
    <source>
        <dbReference type="Proteomes" id="UP000034956"/>
    </source>
</evidence>
<evidence type="ECO:0000313" key="1">
    <source>
        <dbReference type="EMBL" id="KKU91804.1"/>
    </source>
</evidence>
<dbReference type="Proteomes" id="UP000034956">
    <property type="component" value="Unassembled WGS sequence"/>
</dbReference>
<dbReference type="EMBL" id="LCPF01000001">
    <property type="protein sequence ID" value="KKU91804.1"/>
    <property type="molecule type" value="Genomic_DNA"/>
</dbReference>
<name>A0A0G1UCG3_9BACT</name>
<comment type="caution">
    <text evidence="1">The sequence shown here is derived from an EMBL/GenBank/DDBJ whole genome shotgun (WGS) entry which is preliminary data.</text>
</comment>
<reference evidence="1 2" key="1">
    <citation type="journal article" date="2015" name="Nature">
        <title>rRNA introns, odd ribosomes, and small enigmatic genomes across a large radiation of phyla.</title>
        <authorList>
            <person name="Brown C.T."/>
            <person name="Hug L.A."/>
            <person name="Thomas B.C."/>
            <person name="Sharon I."/>
            <person name="Castelle C.J."/>
            <person name="Singh A."/>
            <person name="Wilkins M.J."/>
            <person name="Williams K.H."/>
            <person name="Banfield J.F."/>
        </authorList>
    </citation>
    <scope>NUCLEOTIDE SEQUENCE [LARGE SCALE GENOMIC DNA]</scope>
</reference>
<gene>
    <name evidence="1" type="ORF">UY23_C0001G0410</name>
</gene>
<sequence length="316" mass="33409">MRWEIRLSGGPVLNHFRLEAGGPAGLPGAAAEKAELERKRLLALEVAEADGASRSVSVRDDLVAAAADREIPAVHEPFGVGEERGGDAHQVQVKLVLHEPGDAALGRVAAVLTAELAVDDEDRVAFLIVGDGIQGFGGFGRDEDLVRRDRHVRIDLESPLLAENFDQVPDDGAVAAPRVAESVEEGAAEVLMPGDGELAFGADRNVCREPVLDEGEGALDREVEKLAELDRLLGDVPQAVARGVGVGDHLLDRVEWSRYAEVRDLPSHDGGECGEVLEDVSDLAVVASQILLGLPAEALHELAQGCFGRDAFEGGG</sequence>
<protein>
    <submittedName>
        <fullName evidence="1">Uncharacterized protein</fullName>
    </submittedName>
</protein>
<organism evidence="1 2">
    <name type="scientific">Candidatus Jorgensenbacteria bacterium GW2011_GWA1_48_11</name>
    <dbReference type="NCBI Taxonomy" id="1618660"/>
    <lineage>
        <taxon>Bacteria</taxon>
        <taxon>Candidatus Joergenseniibacteriota</taxon>
    </lineage>
</organism>
<dbReference type="AlphaFoldDB" id="A0A0G1UCG3"/>